<reference evidence="2" key="2">
    <citation type="submission" date="2020-06" db="EMBL/GenBank/DDBJ databases">
        <title>Helianthus annuus Genome sequencing and assembly Release 2.</title>
        <authorList>
            <person name="Gouzy J."/>
            <person name="Langlade N."/>
            <person name="Munos S."/>
        </authorList>
    </citation>
    <scope>NUCLEOTIDE SEQUENCE</scope>
    <source>
        <tissue evidence="2">Leaves</tissue>
    </source>
</reference>
<protein>
    <submittedName>
        <fullName evidence="2">Uncharacterized protein</fullName>
    </submittedName>
</protein>
<dbReference type="Proteomes" id="UP000215914">
    <property type="component" value="Unassembled WGS sequence"/>
</dbReference>
<accession>A0A9K3JYB0</accession>
<feature type="compositionally biased region" description="Basic and acidic residues" evidence="1">
    <location>
        <begin position="134"/>
        <end position="146"/>
    </location>
</feature>
<feature type="compositionally biased region" description="Basic and acidic residues" evidence="1">
    <location>
        <begin position="95"/>
        <end position="106"/>
    </location>
</feature>
<dbReference type="Gramene" id="mRNA:HanXRQr2_Chr01g0032111">
    <property type="protein sequence ID" value="mRNA:HanXRQr2_Chr01g0032111"/>
    <property type="gene ID" value="HanXRQr2_Chr01g0032111"/>
</dbReference>
<feature type="region of interest" description="Disordered" evidence="1">
    <location>
        <begin position="1"/>
        <end position="35"/>
    </location>
</feature>
<sequence>MPLLQNLPQPIPSARAEPSSIFNDDLPPSSPRASIREQLEGTKAVETEVEKVVEVENPEVEKPVEVEMETEKVVEPETADVNVARPKSPEVVACDPKKGKSAHEDPVVTIPTSVSASAPVNIERSPVGDQGSFAHDEENSSIRPEETPEDYYYRTYSEKKASEIHAPV</sequence>
<gene>
    <name evidence="2" type="ORF">HanXRQr2_Chr01g0032111</name>
</gene>
<comment type="caution">
    <text evidence="2">The sequence shown here is derived from an EMBL/GenBank/DDBJ whole genome shotgun (WGS) entry which is preliminary data.</text>
</comment>
<dbReference type="EMBL" id="MNCJ02000316">
    <property type="protein sequence ID" value="KAF5822882.1"/>
    <property type="molecule type" value="Genomic_DNA"/>
</dbReference>
<name>A0A9K3JYB0_HELAN</name>
<evidence type="ECO:0000313" key="3">
    <source>
        <dbReference type="Proteomes" id="UP000215914"/>
    </source>
</evidence>
<reference evidence="2" key="1">
    <citation type="journal article" date="2017" name="Nature">
        <title>The sunflower genome provides insights into oil metabolism, flowering and Asterid evolution.</title>
        <authorList>
            <person name="Badouin H."/>
            <person name="Gouzy J."/>
            <person name="Grassa C.J."/>
            <person name="Murat F."/>
            <person name="Staton S.E."/>
            <person name="Cottret L."/>
            <person name="Lelandais-Briere C."/>
            <person name="Owens G.L."/>
            <person name="Carrere S."/>
            <person name="Mayjonade B."/>
            <person name="Legrand L."/>
            <person name="Gill N."/>
            <person name="Kane N.C."/>
            <person name="Bowers J.E."/>
            <person name="Hubner S."/>
            <person name="Bellec A."/>
            <person name="Berard A."/>
            <person name="Berges H."/>
            <person name="Blanchet N."/>
            <person name="Boniface M.C."/>
            <person name="Brunel D."/>
            <person name="Catrice O."/>
            <person name="Chaidir N."/>
            <person name="Claudel C."/>
            <person name="Donnadieu C."/>
            <person name="Faraut T."/>
            <person name="Fievet G."/>
            <person name="Helmstetter N."/>
            <person name="King M."/>
            <person name="Knapp S.J."/>
            <person name="Lai Z."/>
            <person name="Le Paslier M.C."/>
            <person name="Lippi Y."/>
            <person name="Lorenzon L."/>
            <person name="Mandel J.R."/>
            <person name="Marage G."/>
            <person name="Marchand G."/>
            <person name="Marquand E."/>
            <person name="Bret-Mestries E."/>
            <person name="Morien E."/>
            <person name="Nambeesan S."/>
            <person name="Nguyen T."/>
            <person name="Pegot-Espagnet P."/>
            <person name="Pouilly N."/>
            <person name="Raftis F."/>
            <person name="Sallet E."/>
            <person name="Schiex T."/>
            <person name="Thomas J."/>
            <person name="Vandecasteele C."/>
            <person name="Vares D."/>
            <person name="Vear F."/>
            <person name="Vautrin S."/>
            <person name="Crespi M."/>
            <person name="Mangin B."/>
            <person name="Burke J.M."/>
            <person name="Salse J."/>
            <person name="Munos S."/>
            <person name="Vincourt P."/>
            <person name="Rieseberg L.H."/>
            <person name="Langlade N.B."/>
        </authorList>
    </citation>
    <scope>NUCLEOTIDE SEQUENCE</scope>
    <source>
        <tissue evidence="2">Leaves</tissue>
    </source>
</reference>
<evidence type="ECO:0000313" key="2">
    <source>
        <dbReference type="EMBL" id="KAF5822882.1"/>
    </source>
</evidence>
<proteinExistence type="predicted"/>
<evidence type="ECO:0000256" key="1">
    <source>
        <dbReference type="SAM" id="MobiDB-lite"/>
    </source>
</evidence>
<feature type="compositionally biased region" description="Basic and acidic residues" evidence="1">
    <location>
        <begin position="65"/>
        <end position="75"/>
    </location>
</feature>
<feature type="region of interest" description="Disordered" evidence="1">
    <location>
        <begin position="65"/>
        <end position="150"/>
    </location>
</feature>
<keyword evidence="3" id="KW-1185">Reference proteome</keyword>
<organism evidence="2 3">
    <name type="scientific">Helianthus annuus</name>
    <name type="common">Common sunflower</name>
    <dbReference type="NCBI Taxonomy" id="4232"/>
    <lineage>
        <taxon>Eukaryota</taxon>
        <taxon>Viridiplantae</taxon>
        <taxon>Streptophyta</taxon>
        <taxon>Embryophyta</taxon>
        <taxon>Tracheophyta</taxon>
        <taxon>Spermatophyta</taxon>
        <taxon>Magnoliopsida</taxon>
        <taxon>eudicotyledons</taxon>
        <taxon>Gunneridae</taxon>
        <taxon>Pentapetalae</taxon>
        <taxon>asterids</taxon>
        <taxon>campanulids</taxon>
        <taxon>Asterales</taxon>
        <taxon>Asteraceae</taxon>
        <taxon>Asteroideae</taxon>
        <taxon>Heliantheae alliance</taxon>
        <taxon>Heliantheae</taxon>
        <taxon>Helianthus</taxon>
    </lineage>
</organism>
<dbReference type="AlphaFoldDB" id="A0A9K3JYB0"/>